<feature type="transmembrane region" description="Helical" evidence="8">
    <location>
        <begin position="263"/>
        <end position="293"/>
    </location>
</feature>
<feature type="transmembrane region" description="Helical" evidence="8">
    <location>
        <begin position="350"/>
        <end position="372"/>
    </location>
</feature>
<dbReference type="InterPro" id="IPR053166">
    <property type="entry name" value="UPF0718_permease"/>
</dbReference>
<dbReference type="InterPro" id="IPR036259">
    <property type="entry name" value="MFS_trans_sf"/>
</dbReference>
<dbReference type="GO" id="GO:0005886">
    <property type="term" value="C:plasma membrane"/>
    <property type="evidence" value="ECO:0007669"/>
    <property type="project" value="UniProtKB-SubCell"/>
</dbReference>
<gene>
    <name evidence="9" type="ORF">SAMN06297229_1195</name>
</gene>
<organism evidence="9 10">
    <name type="scientific">Pseudidiomarina planktonica</name>
    <dbReference type="NCBI Taxonomy" id="1323738"/>
    <lineage>
        <taxon>Bacteria</taxon>
        <taxon>Pseudomonadati</taxon>
        <taxon>Pseudomonadota</taxon>
        <taxon>Gammaproteobacteria</taxon>
        <taxon>Alteromonadales</taxon>
        <taxon>Idiomarinaceae</taxon>
        <taxon>Pseudidiomarina</taxon>
    </lineage>
</organism>
<evidence type="ECO:0000256" key="8">
    <source>
        <dbReference type="SAM" id="Phobius"/>
    </source>
</evidence>
<dbReference type="EMBL" id="FXWH01000001">
    <property type="protein sequence ID" value="SMQ65151.1"/>
    <property type="molecule type" value="Genomic_DNA"/>
</dbReference>
<comment type="similarity">
    <text evidence="2">Belongs to the UPF0718 family.</text>
</comment>
<accession>A0A1Y6EV72</accession>
<proteinExistence type="inferred from homology"/>
<dbReference type="SUPFAM" id="SSF103473">
    <property type="entry name" value="MFS general substrate transporter"/>
    <property type="match status" value="1"/>
</dbReference>
<keyword evidence="3" id="KW-1003">Cell membrane</keyword>
<feature type="transmembrane region" description="Helical" evidence="8">
    <location>
        <begin position="305"/>
        <end position="330"/>
    </location>
</feature>
<evidence type="ECO:0000256" key="7">
    <source>
        <dbReference type="SAM" id="MobiDB-lite"/>
    </source>
</evidence>
<dbReference type="AlphaFoldDB" id="A0A1Y6EV72"/>
<dbReference type="Proteomes" id="UP000194450">
    <property type="component" value="Unassembled WGS sequence"/>
</dbReference>
<dbReference type="InterPro" id="IPR005524">
    <property type="entry name" value="DUF318"/>
</dbReference>
<name>A0A1Y6EV72_9GAMM</name>
<dbReference type="RefSeq" id="WP_086434297.1">
    <property type="nucleotide sequence ID" value="NZ_FXWH01000001.1"/>
</dbReference>
<feature type="transmembrane region" description="Helical" evidence="8">
    <location>
        <begin position="399"/>
        <end position="416"/>
    </location>
</feature>
<evidence type="ECO:0000256" key="5">
    <source>
        <dbReference type="ARBA" id="ARBA00022989"/>
    </source>
</evidence>
<evidence type="ECO:0000256" key="1">
    <source>
        <dbReference type="ARBA" id="ARBA00004651"/>
    </source>
</evidence>
<evidence type="ECO:0008006" key="11">
    <source>
        <dbReference type="Google" id="ProtNLM"/>
    </source>
</evidence>
<comment type="subcellular location">
    <subcellularLocation>
        <location evidence="1">Cell membrane</location>
        <topology evidence="1">Multi-pass membrane protein</topology>
    </subcellularLocation>
</comment>
<evidence type="ECO:0000256" key="6">
    <source>
        <dbReference type="ARBA" id="ARBA00023136"/>
    </source>
</evidence>
<feature type="transmembrane region" description="Helical" evidence="8">
    <location>
        <begin position="202"/>
        <end position="226"/>
    </location>
</feature>
<protein>
    <recommendedName>
        <fullName evidence="11">Permease</fullName>
    </recommendedName>
</protein>
<dbReference type="PANTHER" id="PTHR42775:SF1">
    <property type="entry name" value="PERMEASE RV2963-RELATED"/>
    <property type="match status" value="1"/>
</dbReference>
<feature type="region of interest" description="Disordered" evidence="7">
    <location>
        <begin position="147"/>
        <end position="172"/>
    </location>
</feature>
<evidence type="ECO:0000313" key="9">
    <source>
        <dbReference type="EMBL" id="SMQ65151.1"/>
    </source>
</evidence>
<dbReference type="Pfam" id="PF03773">
    <property type="entry name" value="ArsP_1"/>
    <property type="match status" value="1"/>
</dbReference>
<keyword evidence="10" id="KW-1185">Reference proteome</keyword>
<dbReference type="OrthoDB" id="9811980at2"/>
<feature type="compositionally biased region" description="Basic and acidic residues" evidence="7">
    <location>
        <begin position="159"/>
        <end position="172"/>
    </location>
</feature>
<feature type="transmembrane region" description="Helical" evidence="8">
    <location>
        <begin position="119"/>
        <end position="136"/>
    </location>
</feature>
<evidence type="ECO:0000256" key="3">
    <source>
        <dbReference type="ARBA" id="ARBA00022475"/>
    </source>
</evidence>
<keyword evidence="6 8" id="KW-0472">Membrane</keyword>
<evidence type="ECO:0000256" key="2">
    <source>
        <dbReference type="ARBA" id="ARBA00006386"/>
    </source>
</evidence>
<feature type="transmembrane region" description="Helical" evidence="8">
    <location>
        <begin position="12"/>
        <end position="36"/>
    </location>
</feature>
<keyword evidence="4 8" id="KW-0812">Transmembrane</keyword>
<sequence>MTDFLQQWGEAAYTSVGFFWMALWAFVLGYIVSSLIQVFVTRARMRSAMGDDGMKPMALGTFFGFISSSCSFAALSTTRALFQKGAALAPTMAFMLASTNLVIELGFVIAIFLSWQFVVAEYVGGILLILLAWVFIKVTRPDKLTQGARDKLEDDSDDEHDHDHGDKNSDDDHWMARLQQSDTWQKVGNKYVMEWQMVWQDVLLGFTVAGIISAFVPSAFFEWLFVGVGTEQSANPGFLAVLQQAVVGPVAAFFTFIGSMGNIPLAAVLFGEGVAFAGVMAFIFSDLVVLPVIRINARYYGWKMALYITGMLFVCLVGAAIIMHYGLVALDMLPDPSAWSSPAEQQHFQLNYGFVLNIILLLLSAPLIYMWWKQRQGHEHHDHDHGGGSSWKDKLMNSLSLIAVIWLTGGLLSHAFA</sequence>
<feature type="transmembrane region" description="Helical" evidence="8">
    <location>
        <begin position="57"/>
        <end position="75"/>
    </location>
</feature>
<dbReference type="PANTHER" id="PTHR42775">
    <property type="entry name" value="PERMEASE RV2963-RELATED"/>
    <property type="match status" value="1"/>
</dbReference>
<evidence type="ECO:0000313" key="10">
    <source>
        <dbReference type="Proteomes" id="UP000194450"/>
    </source>
</evidence>
<feature type="transmembrane region" description="Helical" evidence="8">
    <location>
        <begin position="87"/>
        <end position="112"/>
    </location>
</feature>
<feature type="transmembrane region" description="Helical" evidence="8">
    <location>
        <begin position="238"/>
        <end position="257"/>
    </location>
</feature>
<keyword evidence="5 8" id="KW-1133">Transmembrane helix</keyword>
<reference evidence="10" key="1">
    <citation type="submission" date="2017-04" db="EMBL/GenBank/DDBJ databases">
        <authorList>
            <person name="Varghese N."/>
            <person name="Submissions S."/>
        </authorList>
    </citation>
    <scope>NUCLEOTIDE SEQUENCE [LARGE SCALE GENOMIC DNA]</scope>
</reference>
<evidence type="ECO:0000256" key="4">
    <source>
        <dbReference type="ARBA" id="ARBA00022692"/>
    </source>
</evidence>